<dbReference type="GO" id="GO:0016705">
    <property type="term" value="F:oxidoreductase activity, acting on paired donors, with incorporation or reduction of molecular oxygen"/>
    <property type="evidence" value="ECO:0007669"/>
    <property type="project" value="InterPro"/>
</dbReference>
<dbReference type="GO" id="GO:0005506">
    <property type="term" value="F:iron ion binding"/>
    <property type="evidence" value="ECO:0007669"/>
    <property type="project" value="InterPro"/>
</dbReference>
<keyword evidence="3" id="KW-0812">Transmembrane</keyword>
<comment type="cofactor">
    <cofactor evidence="7">
        <name>heme</name>
        <dbReference type="ChEBI" id="CHEBI:30413"/>
    </cofactor>
</comment>
<evidence type="ECO:0000256" key="3">
    <source>
        <dbReference type="ARBA" id="ARBA00022692"/>
    </source>
</evidence>
<dbReference type="EMBL" id="CM000766">
    <property type="protein sequence ID" value="OQU79755.1"/>
    <property type="molecule type" value="Genomic_DNA"/>
</dbReference>
<evidence type="ECO:0000256" key="4">
    <source>
        <dbReference type="ARBA" id="ARBA00022989"/>
    </source>
</evidence>
<dbReference type="InterPro" id="IPR001128">
    <property type="entry name" value="Cyt_P450"/>
</dbReference>
<dbReference type="PANTHER" id="PTHR47956">
    <property type="entry name" value="CYTOCHROME P450 71B11-RELATED"/>
    <property type="match status" value="1"/>
</dbReference>
<accession>A0A1Z5R8I4</accession>
<evidence type="ECO:0000313" key="9">
    <source>
        <dbReference type="Proteomes" id="UP000000768"/>
    </source>
</evidence>
<comment type="similarity">
    <text evidence="2">Belongs to the cytochrome P450 family.</text>
</comment>
<dbReference type="InParanoid" id="A0A1Z5R8I4"/>
<dbReference type="OMA" id="CTIDEYM"/>
<evidence type="ECO:0000256" key="1">
    <source>
        <dbReference type="ARBA" id="ARBA00004167"/>
    </source>
</evidence>
<dbReference type="eggNOG" id="KOG0156">
    <property type="taxonomic scope" value="Eukaryota"/>
</dbReference>
<dbReference type="PANTHER" id="PTHR47956:SF138">
    <property type="entry name" value="CYTOCHROME P450"/>
    <property type="match status" value="1"/>
</dbReference>
<dbReference type="AlphaFoldDB" id="A0A1Z5R8I4"/>
<organism evidence="8 9">
    <name type="scientific">Sorghum bicolor</name>
    <name type="common">Sorghum</name>
    <name type="synonym">Sorghum vulgare</name>
    <dbReference type="NCBI Taxonomy" id="4558"/>
    <lineage>
        <taxon>Eukaryota</taxon>
        <taxon>Viridiplantae</taxon>
        <taxon>Streptophyta</taxon>
        <taxon>Embryophyta</taxon>
        <taxon>Tracheophyta</taxon>
        <taxon>Spermatophyta</taxon>
        <taxon>Magnoliopsida</taxon>
        <taxon>Liliopsida</taxon>
        <taxon>Poales</taxon>
        <taxon>Poaceae</taxon>
        <taxon>PACMAD clade</taxon>
        <taxon>Panicoideae</taxon>
        <taxon>Andropogonodae</taxon>
        <taxon>Andropogoneae</taxon>
        <taxon>Sorghinae</taxon>
        <taxon>Sorghum</taxon>
    </lineage>
</organism>
<reference evidence="8 9" key="1">
    <citation type="journal article" date="2009" name="Nature">
        <title>The Sorghum bicolor genome and the diversification of grasses.</title>
        <authorList>
            <person name="Paterson A.H."/>
            <person name="Bowers J.E."/>
            <person name="Bruggmann R."/>
            <person name="Dubchak I."/>
            <person name="Grimwood J."/>
            <person name="Gundlach H."/>
            <person name="Haberer G."/>
            <person name="Hellsten U."/>
            <person name="Mitros T."/>
            <person name="Poliakov A."/>
            <person name="Schmutz J."/>
            <person name="Spannagl M."/>
            <person name="Tang H."/>
            <person name="Wang X."/>
            <person name="Wicker T."/>
            <person name="Bharti A.K."/>
            <person name="Chapman J."/>
            <person name="Feltus F.A."/>
            <person name="Gowik U."/>
            <person name="Grigoriev I.V."/>
            <person name="Lyons E."/>
            <person name="Maher C.A."/>
            <person name="Martis M."/>
            <person name="Narechania A."/>
            <person name="Otillar R.P."/>
            <person name="Penning B.W."/>
            <person name="Salamov A.A."/>
            <person name="Wang Y."/>
            <person name="Zhang L."/>
            <person name="Carpita N.C."/>
            <person name="Freeling M."/>
            <person name="Gingle A.R."/>
            <person name="Hash C.T."/>
            <person name="Keller B."/>
            <person name="Klein P."/>
            <person name="Kresovich S."/>
            <person name="McCann M.C."/>
            <person name="Ming R."/>
            <person name="Peterson D.G."/>
            <person name="Mehboob-ur-Rahman"/>
            <person name="Ware D."/>
            <person name="Westhoff P."/>
            <person name="Mayer K.F."/>
            <person name="Messing J."/>
            <person name="Rokhsar D.S."/>
        </authorList>
    </citation>
    <scope>NUCLEOTIDE SEQUENCE [LARGE SCALE GENOMIC DNA]</scope>
    <source>
        <strain evidence="9">cv. BTx623</strain>
    </source>
</reference>
<dbReference type="SUPFAM" id="SSF48264">
    <property type="entry name" value="Cytochrome P450"/>
    <property type="match status" value="1"/>
</dbReference>
<dbReference type="Gramene" id="OQU79755">
    <property type="protein sequence ID" value="OQU79755"/>
    <property type="gene ID" value="SORBI_3007G003250"/>
</dbReference>
<dbReference type="PRINTS" id="PR00463">
    <property type="entry name" value="EP450I"/>
</dbReference>
<evidence type="ECO:0000256" key="5">
    <source>
        <dbReference type="ARBA" id="ARBA00023002"/>
    </source>
</evidence>
<name>A0A1Z5R8I4_SORBI</name>
<dbReference type="InterPro" id="IPR036396">
    <property type="entry name" value="Cyt_P450_sf"/>
</dbReference>
<evidence type="ECO:0000313" key="8">
    <source>
        <dbReference type="EMBL" id="OQU79755.1"/>
    </source>
</evidence>
<feature type="binding site" description="axial binding residue" evidence="7">
    <location>
        <position position="103"/>
    </location>
    <ligand>
        <name>heme</name>
        <dbReference type="ChEBI" id="CHEBI:30413"/>
    </ligand>
    <ligandPart>
        <name>Fe</name>
        <dbReference type="ChEBI" id="CHEBI:18248"/>
    </ligandPart>
</feature>
<keyword evidence="7" id="KW-0349">Heme</keyword>
<comment type="subcellular location">
    <subcellularLocation>
        <location evidence="1">Membrane</location>
        <topology evidence="1">Single-pass membrane protein</topology>
    </subcellularLocation>
</comment>
<keyword evidence="7" id="KW-0479">Metal-binding</keyword>
<dbReference type="Proteomes" id="UP000000768">
    <property type="component" value="Chromosome 7"/>
</dbReference>
<dbReference type="GO" id="GO:0016020">
    <property type="term" value="C:membrane"/>
    <property type="evidence" value="ECO:0007669"/>
    <property type="project" value="UniProtKB-SubCell"/>
</dbReference>
<dbReference type="InterPro" id="IPR002401">
    <property type="entry name" value="Cyt_P450_E_grp-I"/>
</dbReference>
<proteinExistence type="inferred from homology"/>
<dbReference type="GO" id="GO:0004497">
    <property type="term" value="F:monooxygenase activity"/>
    <property type="evidence" value="ECO:0007669"/>
    <property type="project" value="InterPro"/>
</dbReference>
<dbReference type="Pfam" id="PF00067">
    <property type="entry name" value="p450"/>
    <property type="match status" value="1"/>
</dbReference>
<keyword evidence="6" id="KW-0472">Membrane</keyword>
<dbReference type="Gene3D" id="1.10.630.10">
    <property type="entry name" value="Cytochrome P450"/>
    <property type="match status" value="1"/>
</dbReference>
<dbReference type="InterPro" id="IPR050193">
    <property type="entry name" value="Cytochrome_P450_71"/>
</dbReference>
<evidence type="ECO:0000256" key="6">
    <source>
        <dbReference type="ARBA" id="ARBA00023136"/>
    </source>
</evidence>
<keyword evidence="9" id="KW-1185">Reference proteome</keyword>
<dbReference type="GO" id="GO:0020037">
    <property type="term" value="F:heme binding"/>
    <property type="evidence" value="ECO:0007669"/>
    <property type="project" value="InterPro"/>
</dbReference>
<keyword evidence="7" id="KW-0408">Iron</keyword>
<reference evidence="9" key="2">
    <citation type="journal article" date="2018" name="Plant J.">
        <title>The Sorghum bicolor reference genome: improved assembly, gene annotations, a transcriptome atlas, and signatures of genome organization.</title>
        <authorList>
            <person name="McCormick R.F."/>
            <person name="Truong S.K."/>
            <person name="Sreedasyam A."/>
            <person name="Jenkins J."/>
            <person name="Shu S."/>
            <person name="Sims D."/>
            <person name="Kennedy M."/>
            <person name="Amirebrahimi M."/>
            <person name="Weers B.D."/>
            <person name="McKinley B."/>
            <person name="Mattison A."/>
            <person name="Morishige D.T."/>
            <person name="Grimwood J."/>
            <person name="Schmutz J."/>
            <person name="Mullet J.E."/>
        </authorList>
    </citation>
    <scope>NUCLEOTIDE SEQUENCE [LARGE SCALE GENOMIC DNA]</scope>
    <source>
        <strain evidence="9">cv. BTx623</strain>
    </source>
</reference>
<evidence type="ECO:0000256" key="7">
    <source>
        <dbReference type="PIRSR" id="PIRSR602401-1"/>
    </source>
</evidence>
<keyword evidence="4" id="KW-1133">Transmembrane helix</keyword>
<sequence length="160" mass="17896">MRTHDHVLSSRPWSPVADILFYGADKILSTIDCIINGCYIPSGTRIFVNAWALGRDPVSWDKAEEFMPERFLEREGSGSEAVAPDMKGTDFAFLPFGAVRRICPGINFGIATIEIMLANLIYHFDWKLQNGVGIGVDMSEVFGMQLRRKEKLFLVPTIPG</sequence>
<protein>
    <recommendedName>
        <fullName evidence="10">Cytochrome P450</fullName>
    </recommendedName>
</protein>
<gene>
    <name evidence="8" type="ORF">SORBI_3007G003250</name>
</gene>
<keyword evidence="5" id="KW-0560">Oxidoreductase</keyword>
<evidence type="ECO:0000256" key="2">
    <source>
        <dbReference type="ARBA" id="ARBA00010617"/>
    </source>
</evidence>
<evidence type="ECO:0008006" key="10">
    <source>
        <dbReference type="Google" id="ProtNLM"/>
    </source>
</evidence>